<gene>
    <name evidence="2" type="ORF">WMW72_12320</name>
</gene>
<sequence length="119" mass="13275">MNKEQQIRDKIALARQINDEEGVGRTTMVVEISIVESLVEIIEQQAEDLKAKDEEISKLHNLHAENYARAVEYRESLDIAVEALRVIAANTDDRSTVALQHTAAEALSRIAKQNDHGGI</sequence>
<name>A0ABU9DIJ7_9BACL</name>
<reference evidence="2 3" key="1">
    <citation type="submission" date="2024-04" db="EMBL/GenBank/DDBJ databases">
        <title>draft genome sequnece of Paenibacillus filicis.</title>
        <authorList>
            <person name="Kim D.-U."/>
        </authorList>
    </citation>
    <scope>NUCLEOTIDE SEQUENCE [LARGE SCALE GENOMIC DNA]</scope>
    <source>
        <strain evidence="2 3">KACC14197</strain>
    </source>
</reference>
<comment type="caution">
    <text evidence="2">The sequence shown here is derived from an EMBL/GenBank/DDBJ whole genome shotgun (WGS) entry which is preliminary data.</text>
</comment>
<evidence type="ECO:0000313" key="3">
    <source>
        <dbReference type="Proteomes" id="UP001469365"/>
    </source>
</evidence>
<protein>
    <submittedName>
        <fullName evidence="2">Uncharacterized protein</fullName>
    </submittedName>
</protein>
<dbReference type="Proteomes" id="UP001469365">
    <property type="component" value="Unassembled WGS sequence"/>
</dbReference>
<organism evidence="2 3">
    <name type="scientific">Paenibacillus filicis</name>
    <dbReference type="NCBI Taxonomy" id="669464"/>
    <lineage>
        <taxon>Bacteria</taxon>
        <taxon>Bacillati</taxon>
        <taxon>Bacillota</taxon>
        <taxon>Bacilli</taxon>
        <taxon>Bacillales</taxon>
        <taxon>Paenibacillaceae</taxon>
        <taxon>Paenibacillus</taxon>
    </lineage>
</organism>
<keyword evidence="3" id="KW-1185">Reference proteome</keyword>
<feature type="coiled-coil region" evidence="1">
    <location>
        <begin position="32"/>
        <end position="62"/>
    </location>
</feature>
<evidence type="ECO:0000313" key="2">
    <source>
        <dbReference type="EMBL" id="MEK8128691.1"/>
    </source>
</evidence>
<dbReference type="RefSeq" id="WP_341415767.1">
    <property type="nucleotide sequence ID" value="NZ_JBBPCC010000006.1"/>
</dbReference>
<dbReference type="EMBL" id="JBBPCC010000006">
    <property type="protein sequence ID" value="MEK8128691.1"/>
    <property type="molecule type" value="Genomic_DNA"/>
</dbReference>
<accession>A0ABU9DIJ7</accession>
<evidence type="ECO:0000256" key="1">
    <source>
        <dbReference type="SAM" id="Coils"/>
    </source>
</evidence>
<keyword evidence="1" id="KW-0175">Coiled coil</keyword>
<proteinExistence type="predicted"/>